<feature type="compositionally biased region" description="Low complexity" evidence="1">
    <location>
        <begin position="63"/>
        <end position="74"/>
    </location>
</feature>
<sequence length="400" mass="40458">MSGAVPPPPPPGAAPGRPAYPYDGAPGEEPREPTSPTPAQEPAQRTQAQPTVHAPVPQPPDAEPVAPVQAAGQPATPPSGQPPVPPQPPMASQPTGPSQPMAPVQRVSAATRMPPAISPASQFSQAVTPAPARPGQPVVQSLHNHAQPQPQQSYEDASLQQYFPEQGGYAPAPSQYPPAQYAPQPGYAPQPYDPQYSGQYAAEPAAGYQQGYAPAPARRKLTPGWIAFIAIDVVLVVAALIFAINLIGSSDETPGGSDPTSVASGGTAPATGGPEAGEPWAVPAGSAVFAAPSGNITCYITADEARCGIAKLNNQPAPVDTCAGTVGYVATVDAQGNIGYPCIAADKQPQVAAADVQKLAYGQSTSANGFTCSSADTGMTCVADATGRGFTIAKAGINSN</sequence>
<comment type="caution">
    <text evidence="3">The sequence shown here is derived from an EMBL/GenBank/DDBJ whole genome shotgun (WGS) entry which is preliminary data.</text>
</comment>
<keyword evidence="2" id="KW-1133">Transmembrane helix</keyword>
<feature type="compositionally biased region" description="Pro residues" evidence="1">
    <location>
        <begin position="75"/>
        <end position="91"/>
    </location>
</feature>
<organism evidence="3 4">
    <name type="scientific">Antribacter soli</name>
    <dbReference type="NCBI Taxonomy" id="2910976"/>
    <lineage>
        <taxon>Bacteria</taxon>
        <taxon>Bacillati</taxon>
        <taxon>Actinomycetota</taxon>
        <taxon>Actinomycetes</taxon>
        <taxon>Micrococcales</taxon>
        <taxon>Promicromonosporaceae</taxon>
        <taxon>Antribacter</taxon>
    </lineage>
</organism>
<name>A0AA41UA25_9MICO</name>
<reference evidence="3" key="1">
    <citation type="submission" date="2022-01" db="EMBL/GenBank/DDBJ databases">
        <title>Antribacter sp. nov., isolated from Guizhou of China.</title>
        <authorList>
            <person name="Chengliang C."/>
            <person name="Ya Z."/>
        </authorList>
    </citation>
    <scope>NUCLEOTIDE SEQUENCE</scope>
    <source>
        <strain evidence="3">KLBMP 9083</strain>
    </source>
</reference>
<gene>
    <name evidence="3" type="ORF">L1785_01840</name>
</gene>
<dbReference type="AlphaFoldDB" id="A0AA41UA25"/>
<protein>
    <submittedName>
        <fullName evidence="3">Uncharacterized protein</fullName>
    </submittedName>
</protein>
<keyword evidence="2" id="KW-0812">Transmembrane</keyword>
<feature type="compositionally biased region" description="Low complexity" evidence="1">
    <location>
        <begin position="265"/>
        <end position="277"/>
    </location>
</feature>
<evidence type="ECO:0000256" key="2">
    <source>
        <dbReference type="SAM" id="Phobius"/>
    </source>
</evidence>
<evidence type="ECO:0000313" key="4">
    <source>
        <dbReference type="Proteomes" id="UP001165405"/>
    </source>
</evidence>
<dbReference type="EMBL" id="JAKGSG010000006">
    <property type="protein sequence ID" value="MCF4119714.1"/>
    <property type="molecule type" value="Genomic_DNA"/>
</dbReference>
<feature type="region of interest" description="Disordered" evidence="1">
    <location>
        <begin position="252"/>
        <end position="277"/>
    </location>
</feature>
<feature type="compositionally biased region" description="Low complexity" evidence="1">
    <location>
        <begin position="14"/>
        <end position="27"/>
    </location>
</feature>
<keyword evidence="4" id="KW-1185">Reference proteome</keyword>
<feature type="compositionally biased region" description="Pro residues" evidence="1">
    <location>
        <begin position="1"/>
        <end position="13"/>
    </location>
</feature>
<accession>A0AA41UA25</accession>
<dbReference type="RefSeq" id="WP_236087427.1">
    <property type="nucleotide sequence ID" value="NZ_JAKGSG010000006.1"/>
</dbReference>
<feature type="region of interest" description="Disordered" evidence="1">
    <location>
        <begin position="1"/>
        <end position="198"/>
    </location>
</feature>
<evidence type="ECO:0000313" key="3">
    <source>
        <dbReference type="EMBL" id="MCF4119714.1"/>
    </source>
</evidence>
<keyword evidence="2" id="KW-0472">Membrane</keyword>
<dbReference type="Proteomes" id="UP001165405">
    <property type="component" value="Unassembled WGS sequence"/>
</dbReference>
<feature type="compositionally biased region" description="Polar residues" evidence="1">
    <location>
        <begin position="252"/>
        <end position="264"/>
    </location>
</feature>
<evidence type="ECO:0000256" key="1">
    <source>
        <dbReference type="SAM" id="MobiDB-lite"/>
    </source>
</evidence>
<feature type="compositionally biased region" description="Low complexity" evidence="1">
    <location>
        <begin position="169"/>
        <end position="185"/>
    </location>
</feature>
<feature type="transmembrane region" description="Helical" evidence="2">
    <location>
        <begin position="225"/>
        <end position="247"/>
    </location>
</feature>
<proteinExistence type="predicted"/>
<feature type="compositionally biased region" description="Polar residues" evidence="1">
    <location>
        <begin position="138"/>
        <end position="163"/>
    </location>
</feature>